<evidence type="ECO:0000256" key="11">
    <source>
        <dbReference type="ARBA" id="ARBA00033211"/>
    </source>
</evidence>
<dbReference type="EMBL" id="JAVXUO010003095">
    <property type="protein sequence ID" value="KAK2966780.1"/>
    <property type="molecule type" value="Genomic_DNA"/>
</dbReference>
<dbReference type="Gene3D" id="1.10.760.10">
    <property type="entry name" value="Cytochrome c-like domain"/>
    <property type="match status" value="1"/>
</dbReference>
<evidence type="ECO:0000256" key="3">
    <source>
        <dbReference type="ARBA" id="ARBA00022448"/>
    </source>
</evidence>
<proteinExistence type="inferred from homology"/>
<gene>
    <name evidence="14" type="ORF">RJ640_020623</name>
</gene>
<dbReference type="FunFam" id="1.10.760.10:FF:000021">
    <property type="entry name" value="Cytochrome c6, chloroplastic"/>
    <property type="match status" value="1"/>
</dbReference>
<evidence type="ECO:0000313" key="14">
    <source>
        <dbReference type="EMBL" id="KAK2966780.1"/>
    </source>
</evidence>
<dbReference type="PANTHER" id="PTHR34688">
    <property type="entry name" value="CYTOCHROME C6, CHLOROPLASTIC"/>
    <property type="match status" value="1"/>
</dbReference>
<dbReference type="Pfam" id="PF13442">
    <property type="entry name" value="Cytochrome_CBB3"/>
    <property type="match status" value="1"/>
</dbReference>
<dbReference type="InterPro" id="IPR023655">
    <property type="entry name" value="Cyt_C6"/>
</dbReference>
<keyword evidence="4 12" id="KW-0349">Heme</keyword>
<keyword evidence="7 12" id="KW-0408">Iron</keyword>
<dbReference type="SUPFAM" id="SSF46626">
    <property type="entry name" value="Cytochrome c"/>
    <property type="match status" value="1"/>
</dbReference>
<evidence type="ECO:0000256" key="8">
    <source>
        <dbReference type="ARBA" id="ARBA00023078"/>
    </source>
</evidence>
<keyword evidence="5 12" id="KW-0479">Metal-binding</keyword>
<evidence type="ECO:0000256" key="12">
    <source>
        <dbReference type="PROSITE-ProRule" id="PRU00433"/>
    </source>
</evidence>
<organism evidence="14 15">
    <name type="scientific">Escallonia rubra</name>
    <dbReference type="NCBI Taxonomy" id="112253"/>
    <lineage>
        <taxon>Eukaryota</taxon>
        <taxon>Viridiplantae</taxon>
        <taxon>Streptophyta</taxon>
        <taxon>Embryophyta</taxon>
        <taxon>Tracheophyta</taxon>
        <taxon>Spermatophyta</taxon>
        <taxon>Magnoliopsida</taxon>
        <taxon>eudicotyledons</taxon>
        <taxon>Gunneridae</taxon>
        <taxon>Pentapetalae</taxon>
        <taxon>asterids</taxon>
        <taxon>campanulids</taxon>
        <taxon>Escalloniales</taxon>
        <taxon>Escalloniaceae</taxon>
        <taxon>Escallonia</taxon>
    </lineage>
</organism>
<comment type="function">
    <text evidence="1">Functions as an electron carrier between membrane-bound cytochrome b6-f and photosystem I in oxygenic photosynthesis.</text>
</comment>
<dbReference type="Proteomes" id="UP001187471">
    <property type="component" value="Unassembled WGS sequence"/>
</dbReference>
<dbReference type="InterPro" id="IPR009056">
    <property type="entry name" value="Cyt_c-like_dom"/>
</dbReference>
<feature type="domain" description="Cytochrome c" evidence="13">
    <location>
        <begin position="98"/>
        <end position="190"/>
    </location>
</feature>
<dbReference type="InterPro" id="IPR036909">
    <property type="entry name" value="Cyt_c-like_dom_sf"/>
</dbReference>
<protein>
    <recommendedName>
        <fullName evidence="11">Cytochrome c-553</fullName>
    </recommendedName>
    <alternativeName>
        <fullName evidence="10">Cytochrome c553</fullName>
    </alternativeName>
    <alternativeName>
        <fullName evidence="9">Soluble cytochrome f</fullName>
    </alternativeName>
</protein>
<evidence type="ECO:0000313" key="15">
    <source>
        <dbReference type="Proteomes" id="UP001187471"/>
    </source>
</evidence>
<comment type="similarity">
    <text evidence="2">Belongs to the cytochrome c family. PetJ subfamily.</text>
</comment>
<dbReference type="GO" id="GO:0020037">
    <property type="term" value="F:heme binding"/>
    <property type="evidence" value="ECO:0007669"/>
    <property type="project" value="InterPro"/>
</dbReference>
<evidence type="ECO:0000256" key="10">
    <source>
        <dbReference type="ARBA" id="ARBA00031247"/>
    </source>
</evidence>
<evidence type="ECO:0000256" key="1">
    <source>
        <dbReference type="ARBA" id="ARBA00002347"/>
    </source>
</evidence>
<dbReference type="GO" id="GO:0009055">
    <property type="term" value="F:electron transfer activity"/>
    <property type="evidence" value="ECO:0007669"/>
    <property type="project" value="InterPro"/>
</dbReference>
<dbReference type="AlphaFoldDB" id="A0AA88U1H5"/>
<evidence type="ECO:0000256" key="6">
    <source>
        <dbReference type="ARBA" id="ARBA00022982"/>
    </source>
</evidence>
<evidence type="ECO:0000259" key="13">
    <source>
        <dbReference type="PROSITE" id="PS51007"/>
    </source>
</evidence>
<keyword evidence="15" id="KW-1185">Reference proteome</keyword>
<dbReference type="PROSITE" id="PS51007">
    <property type="entry name" value="CYTC"/>
    <property type="match status" value="1"/>
</dbReference>
<evidence type="ECO:0000256" key="7">
    <source>
        <dbReference type="ARBA" id="ARBA00023004"/>
    </source>
</evidence>
<sequence>MQILYVTPTCKGGSFCMSPKKANVKEREPVAQTQQQQVKFLKGLVLPPLLTALVALSPLSTPPELILHLNVWYDLDAMLMPGVPHMFSHGAVSLGGTIDAQKGNTLFGRACIGCHVGGGNIIQPGATLFLKDLQRNGVETEEEIYRITYYGKGRMPGFGEKCTPRGQCTFGARLQEDEIKLLAEFVKSQAHQGWPDSENSEE</sequence>
<reference evidence="14" key="1">
    <citation type="submission" date="2022-12" db="EMBL/GenBank/DDBJ databases">
        <title>Draft genome assemblies for two species of Escallonia (Escalloniales).</title>
        <authorList>
            <person name="Chanderbali A."/>
            <person name="Dervinis C."/>
            <person name="Anghel I."/>
            <person name="Soltis D."/>
            <person name="Soltis P."/>
            <person name="Zapata F."/>
        </authorList>
    </citation>
    <scope>NUCLEOTIDE SEQUENCE</scope>
    <source>
        <strain evidence="14">UCBG92.1500</strain>
        <tissue evidence="14">Leaf</tissue>
    </source>
</reference>
<evidence type="ECO:0000256" key="4">
    <source>
        <dbReference type="ARBA" id="ARBA00022617"/>
    </source>
</evidence>
<comment type="caution">
    <text evidence="14">The sequence shown here is derived from an EMBL/GenBank/DDBJ whole genome shotgun (WGS) entry which is preliminary data.</text>
</comment>
<accession>A0AA88U1H5</accession>
<dbReference type="PANTHER" id="PTHR34688:SF2">
    <property type="entry name" value="CYTOCHROME C6, CHLOROPLASTIC"/>
    <property type="match status" value="1"/>
</dbReference>
<keyword evidence="3" id="KW-0813">Transport</keyword>
<name>A0AA88U1H5_9ASTE</name>
<dbReference type="GO" id="GO:0005506">
    <property type="term" value="F:iron ion binding"/>
    <property type="evidence" value="ECO:0007669"/>
    <property type="project" value="InterPro"/>
</dbReference>
<keyword evidence="6" id="KW-0249">Electron transport</keyword>
<evidence type="ECO:0000256" key="2">
    <source>
        <dbReference type="ARBA" id="ARBA00009650"/>
    </source>
</evidence>
<evidence type="ECO:0000256" key="5">
    <source>
        <dbReference type="ARBA" id="ARBA00022723"/>
    </source>
</evidence>
<evidence type="ECO:0000256" key="9">
    <source>
        <dbReference type="ARBA" id="ARBA00030448"/>
    </source>
</evidence>
<keyword evidence="8" id="KW-0793">Thylakoid</keyword>